<dbReference type="GO" id="GO:0000981">
    <property type="term" value="F:DNA-binding transcription factor activity, RNA polymerase II-specific"/>
    <property type="evidence" value="ECO:0007669"/>
    <property type="project" value="InterPro"/>
</dbReference>
<dbReference type="Pfam" id="PF00172">
    <property type="entry name" value="Zn_clus"/>
    <property type="match status" value="1"/>
</dbReference>
<reference evidence="9" key="1">
    <citation type="submission" date="2022-11" db="EMBL/GenBank/DDBJ databases">
        <authorList>
            <person name="Petersen C."/>
        </authorList>
    </citation>
    <scope>NUCLEOTIDE SEQUENCE</scope>
    <source>
        <strain evidence="9">IBT 20477</strain>
    </source>
</reference>
<dbReference type="SUPFAM" id="SSF57701">
    <property type="entry name" value="Zn2/Cys6 DNA-binding domain"/>
    <property type="match status" value="1"/>
</dbReference>
<keyword evidence="5" id="KW-0539">Nucleus</keyword>
<protein>
    <recommendedName>
        <fullName evidence="8">Zn(2)-C6 fungal-type domain-containing protein</fullName>
    </recommendedName>
</protein>
<evidence type="ECO:0000313" key="10">
    <source>
        <dbReference type="Proteomes" id="UP001150942"/>
    </source>
</evidence>
<dbReference type="CDD" id="cd00067">
    <property type="entry name" value="GAL4"/>
    <property type="match status" value="1"/>
</dbReference>
<keyword evidence="3" id="KW-0238">DNA-binding</keyword>
<dbReference type="GO" id="GO:0003677">
    <property type="term" value="F:DNA binding"/>
    <property type="evidence" value="ECO:0007669"/>
    <property type="project" value="UniProtKB-KW"/>
</dbReference>
<name>A0A9W9MX21_9EURO</name>
<evidence type="ECO:0000256" key="3">
    <source>
        <dbReference type="ARBA" id="ARBA00023125"/>
    </source>
</evidence>
<accession>A0A9W9MX21</accession>
<sequence>MKRSPQVMPPSQFRRKNGQQSSCENCRKSKLACDHAIPHCGRCVRLKRTDTCVYLLSPLAKSSTPGAPHSSAVAKRSTKVRPRPFAQGVSTTHEYALPDFPLGEVATVTQDRPRAVRFDSLASSPLEIPSQMTSWDSIFSEFNIEVEPGISDPHPVRDLGLTWKDPEILQHATTALTKIPTRAMCEGLLEHAINYPDFGCHEPYLRLLHDGWWDSFEVYLDKDPSSLNSLEPLIEQVWANTANRITEHLQYDSTEWLQMWTGQNTTWDALAYLMSAYGSACASLLPYHPLLADCDKSQLSRDMGKGIKACLSICEAQEIFSVNLVNARASMVLLRNSCDGDDSKQNYTDVAHLARLVIKMGLHIGTVHICFFQTQLEHKAFHRAFAMDKSIATSLGYPPQLTRRFNQCPLPLELSNEQLQLSRDEPELTLGLLDSDGWSTGECSYPVSYLRALSMLGNHREEILELTIGPTTGALANMQMEILDRLKTTYTGLPQRLQYSPNHHASLTAFDFLNVVFLHLEYHKNIFLLYRLSRAIPLSQNEPLLSSAKAIIHVVTMLYTHRDRLREMFLFFPWAVMFYGTPAAAILAIELLIRPYRLTAMANSGEVQPRSEIIQELSVFISCLKSIPTTEGNAAPCRRVASTLRKILDQVLESPSETMTNTTNSTASTTPATDVDSVIGLGFDWQAFVTGPCDPDYTQWLDSSTWADLAEPLYFRIDGLGLGTSIDACFNGFFTDE</sequence>
<reference evidence="9" key="2">
    <citation type="journal article" date="2023" name="IMA Fungus">
        <title>Comparative genomic study of the Penicillium genus elucidates a diverse pangenome and 15 lateral gene transfer events.</title>
        <authorList>
            <person name="Petersen C."/>
            <person name="Sorensen T."/>
            <person name="Nielsen M.R."/>
            <person name="Sondergaard T.E."/>
            <person name="Sorensen J.L."/>
            <person name="Fitzpatrick D.A."/>
            <person name="Frisvad J.C."/>
            <person name="Nielsen K.L."/>
        </authorList>
    </citation>
    <scope>NUCLEOTIDE SEQUENCE</scope>
    <source>
        <strain evidence="9">IBT 20477</strain>
    </source>
</reference>
<keyword evidence="7" id="KW-1133">Transmembrane helix</keyword>
<feature type="region of interest" description="Disordered" evidence="6">
    <location>
        <begin position="61"/>
        <end position="81"/>
    </location>
</feature>
<dbReference type="InterPro" id="IPR001138">
    <property type="entry name" value="Zn2Cys6_DnaBD"/>
</dbReference>
<evidence type="ECO:0000256" key="6">
    <source>
        <dbReference type="SAM" id="MobiDB-lite"/>
    </source>
</evidence>
<keyword evidence="7" id="KW-0472">Membrane</keyword>
<feature type="transmembrane region" description="Helical" evidence="7">
    <location>
        <begin position="571"/>
        <end position="593"/>
    </location>
</feature>
<dbReference type="Proteomes" id="UP001150942">
    <property type="component" value="Unassembled WGS sequence"/>
</dbReference>
<proteinExistence type="predicted"/>
<dbReference type="InterPro" id="IPR050613">
    <property type="entry name" value="Sec_Metabolite_Reg"/>
</dbReference>
<feature type="region of interest" description="Disordered" evidence="6">
    <location>
        <begin position="1"/>
        <end position="20"/>
    </location>
</feature>
<evidence type="ECO:0000256" key="2">
    <source>
        <dbReference type="ARBA" id="ARBA00023015"/>
    </source>
</evidence>
<dbReference type="PROSITE" id="PS50048">
    <property type="entry name" value="ZN2_CY6_FUNGAL_2"/>
    <property type="match status" value="1"/>
</dbReference>
<evidence type="ECO:0000256" key="5">
    <source>
        <dbReference type="ARBA" id="ARBA00023242"/>
    </source>
</evidence>
<evidence type="ECO:0000313" key="9">
    <source>
        <dbReference type="EMBL" id="KAJ5208957.1"/>
    </source>
</evidence>
<dbReference type="PANTHER" id="PTHR31001:SF40">
    <property type="entry name" value="ZN(II)2CYS6 TRANSCRIPTION FACTOR (EUROFUNG)"/>
    <property type="match status" value="1"/>
</dbReference>
<dbReference type="GO" id="GO:0005634">
    <property type="term" value="C:nucleus"/>
    <property type="evidence" value="ECO:0007669"/>
    <property type="project" value="UniProtKB-SubCell"/>
</dbReference>
<dbReference type="InterPro" id="IPR036864">
    <property type="entry name" value="Zn2-C6_fun-type_DNA-bd_sf"/>
</dbReference>
<evidence type="ECO:0000256" key="4">
    <source>
        <dbReference type="ARBA" id="ARBA00023163"/>
    </source>
</evidence>
<evidence type="ECO:0000256" key="1">
    <source>
        <dbReference type="ARBA" id="ARBA00004123"/>
    </source>
</evidence>
<keyword evidence="4" id="KW-0804">Transcription</keyword>
<dbReference type="OrthoDB" id="429143at2759"/>
<evidence type="ECO:0000259" key="8">
    <source>
        <dbReference type="PROSITE" id="PS50048"/>
    </source>
</evidence>
<gene>
    <name evidence="9" type="ORF">N7449_003336</name>
</gene>
<dbReference type="PANTHER" id="PTHR31001">
    <property type="entry name" value="UNCHARACTERIZED TRANSCRIPTIONAL REGULATORY PROTEIN"/>
    <property type="match status" value="1"/>
</dbReference>
<dbReference type="GO" id="GO:0008270">
    <property type="term" value="F:zinc ion binding"/>
    <property type="evidence" value="ECO:0007669"/>
    <property type="project" value="InterPro"/>
</dbReference>
<dbReference type="EMBL" id="JAPQKQ010000002">
    <property type="protein sequence ID" value="KAJ5208957.1"/>
    <property type="molecule type" value="Genomic_DNA"/>
</dbReference>
<comment type="caution">
    <text evidence="9">The sequence shown here is derived from an EMBL/GenBank/DDBJ whole genome shotgun (WGS) entry which is preliminary data.</text>
</comment>
<keyword evidence="7" id="KW-0812">Transmembrane</keyword>
<comment type="subcellular location">
    <subcellularLocation>
        <location evidence="1">Nucleus</location>
    </subcellularLocation>
</comment>
<feature type="domain" description="Zn(2)-C6 fungal-type" evidence="8">
    <location>
        <begin position="22"/>
        <end position="54"/>
    </location>
</feature>
<dbReference type="SMART" id="SM00066">
    <property type="entry name" value="GAL4"/>
    <property type="match status" value="1"/>
</dbReference>
<dbReference type="AlphaFoldDB" id="A0A9W9MX21"/>
<keyword evidence="10" id="KW-1185">Reference proteome</keyword>
<dbReference type="CDD" id="cd12148">
    <property type="entry name" value="fungal_TF_MHR"/>
    <property type="match status" value="1"/>
</dbReference>
<organism evidence="9 10">
    <name type="scientific">Penicillium cf. viridicatum</name>
    <dbReference type="NCBI Taxonomy" id="2972119"/>
    <lineage>
        <taxon>Eukaryota</taxon>
        <taxon>Fungi</taxon>
        <taxon>Dikarya</taxon>
        <taxon>Ascomycota</taxon>
        <taxon>Pezizomycotina</taxon>
        <taxon>Eurotiomycetes</taxon>
        <taxon>Eurotiomycetidae</taxon>
        <taxon>Eurotiales</taxon>
        <taxon>Aspergillaceae</taxon>
        <taxon>Penicillium</taxon>
    </lineage>
</organism>
<dbReference type="PROSITE" id="PS00463">
    <property type="entry name" value="ZN2_CY6_FUNGAL_1"/>
    <property type="match status" value="1"/>
</dbReference>
<dbReference type="Gene3D" id="4.10.240.10">
    <property type="entry name" value="Zn(2)-C6 fungal-type DNA-binding domain"/>
    <property type="match status" value="1"/>
</dbReference>
<keyword evidence="2" id="KW-0805">Transcription regulation</keyword>
<evidence type="ECO:0000256" key="7">
    <source>
        <dbReference type="SAM" id="Phobius"/>
    </source>
</evidence>